<dbReference type="PRINTS" id="PR00762">
    <property type="entry name" value="CLCHANNEL"/>
</dbReference>
<keyword evidence="4 5" id="KW-0472">Membrane</keyword>
<dbReference type="AlphaFoldDB" id="C7ML60"/>
<keyword evidence="2 5" id="KW-0812">Transmembrane</keyword>
<dbReference type="KEGG" id="ccu:Ccur_13300"/>
<dbReference type="Proteomes" id="UP000000954">
    <property type="component" value="Chromosome"/>
</dbReference>
<accession>C7ML60</accession>
<dbReference type="STRING" id="469378.Ccur_13300"/>
<keyword evidence="7" id="KW-1185">Reference proteome</keyword>
<feature type="transmembrane region" description="Helical" evidence="5">
    <location>
        <begin position="139"/>
        <end position="167"/>
    </location>
</feature>
<dbReference type="InterPro" id="IPR050368">
    <property type="entry name" value="ClC-type_chloride_channel"/>
</dbReference>
<reference evidence="6 7" key="1">
    <citation type="journal article" date="2009" name="Stand. Genomic Sci.">
        <title>Complete genome sequence of Cryptobacterium curtum type strain (12-3).</title>
        <authorList>
            <person name="Mavrommatis K."/>
            <person name="Pukall R."/>
            <person name="Rohde C."/>
            <person name="Chen F."/>
            <person name="Sims D."/>
            <person name="Brettin T."/>
            <person name="Kuske C."/>
            <person name="Detter J.C."/>
            <person name="Han C."/>
            <person name="Lapidus A."/>
            <person name="Copeland A."/>
            <person name="Glavina Del Rio T."/>
            <person name="Nolan M."/>
            <person name="Lucas S."/>
            <person name="Tice H."/>
            <person name="Cheng J.F."/>
            <person name="Bruce D."/>
            <person name="Goodwin L."/>
            <person name="Pitluck S."/>
            <person name="Ovchinnikova G."/>
            <person name="Pati A."/>
            <person name="Ivanova N."/>
            <person name="Chen A."/>
            <person name="Palaniappan K."/>
            <person name="Chain P."/>
            <person name="D'haeseleer P."/>
            <person name="Goker M."/>
            <person name="Bristow J."/>
            <person name="Eisen J.A."/>
            <person name="Markowitz V."/>
            <person name="Hugenholtz P."/>
            <person name="Rohde M."/>
            <person name="Klenk H.P."/>
            <person name="Kyrpides N.C."/>
        </authorList>
    </citation>
    <scope>NUCLEOTIDE SEQUENCE [LARGE SCALE GENOMIC DNA]</scope>
    <source>
        <strain evidence="7">ATCC 700683 / DSM 15641 / 12-3</strain>
    </source>
</reference>
<gene>
    <name evidence="6" type="ordered locus">Ccur_13300</name>
</gene>
<dbReference type="RefSeq" id="WP_015778870.1">
    <property type="nucleotide sequence ID" value="NC_013170.1"/>
</dbReference>
<dbReference type="InterPro" id="IPR014743">
    <property type="entry name" value="Cl-channel_core"/>
</dbReference>
<comment type="subcellular location">
    <subcellularLocation>
        <location evidence="1">Membrane</location>
        <topology evidence="1">Multi-pass membrane protein</topology>
    </subcellularLocation>
</comment>
<proteinExistence type="predicted"/>
<dbReference type="OrthoDB" id="9767361at2"/>
<feature type="transmembrane region" description="Helical" evidence="5">
    <location>
        <begin position="179"/>
        <end position="198"/>
    </location>
</feature>
<evidence type="ECO:0000256" key="2">
    <source>
        <dbReference type="ARBA" id="ARBA00022692"/>
    </source>
</evidence>
<dbReference type="InterPro" id="IPR001807">
    <property type="entry name" value="ClC"/>
</dbReference>
<feature type="transmembrane region" description="Helical" evidence="5">
    <location>
        <begin position="91"/>
        <end position="109"/>
    </location>
</feature>
<feature type="transmembrane region" description="Helical" evidence="5">
    <location>
        <begin position="371"/>
        <end position="392"/>
    </location>
</feature>
<dbReference type="PANTHER" id="PTHR43427">
    <property type="entry name" value="CHLORIDE CHANNEL PROTEIN CLC-E"/>
    <property type="match status" value="1"/>
</dbReference>
<dbReference type="HOGENOM" id="CLU_015263_1_1_11"/>
<evidence type="ECO:0000313" key="7">
    <source>
        <dbReference type="Proteomes" id="UP000000954"/>
    </source>
</evidence>
<sequence>MSEGTAHWRVARWAMVSIVLGVACGLAAVALGWLTVGAEVLHQQQPWTLVFLPFVAVFSVWLYRRFRIPFDTGAPAVIHAQRVDKPVTWKLFPALLTCVPLALISGASVGRDAAGMQAGGGIASALAPLVHKEAGAQRVLILAGMASMVSALLFVPLGGILFAFEIVRMKRSEYRDARLLCVPISALIASAITNFFGAGRVAPVQLSLPALSNALVCCVATAVVCAVVGFIFVTLLKGIGTVCDRFLSNTYVRMVVGSLGACVFVLTCGTDAVSGSGLDGIALATSGEEIPLGLFMLKLVFTVWCLGVGFKGGAITPLFCVGALAGCSLAQVVGFPLSFTAALGAVAALAAGARSPAGAAVMGMELFGFAGAPYFLVVALVASCAGLLDNLYAKPYWHFGNRSVTHHRVDDDNK</sequence>
<dbReference type="GO" id="GO:0015108">
    <property type="term" value="F:chloride transmembrane transporter activity"/>
    <property type="evidence" value="ECO:0007669"/>
    <property type="project" value="InterPro"/>
</dbReference>
<evidence type="ECO:0000313" key="6">
    <source>
        <dbReference type="EMBL" id="ACU95007.1"/>
    </source>
</evidence>
<evidence type="ECO:0000256" key="4">
    <source>
        <dbReference type="ARBA" id="ARBA00023136"/>
    </source>
</evidence>
<dbReference type="Gene3D" id="1.10.3080.10">
    <property type="entry name" value="Clc chloride channel"/>
    <property type="match status" value="1"/>
</dbReference>
<feature type="transmembrane region" description="Helical" evidence="5">
    <location>
        <begin position="12"/>
        <end position="34"/>
    </location>
</feature>
<feature type="transmembrane region" description="Helical" evidence="5">
    <location>
        <begin position="322"/>
        <end position="351"/>
    </location>
</feature>
<organism evidence="6 7">
    <name type="scientific">Cryptobacterium curtum (strain ATCC 700683 / DSM 15641 / CCUG 43107 / 12-3)</name>
    <dbReference type="NCBI Taxonomy" id="469378"/>
    <lineage>
        <taxon>Bacteria</taxon>
        <taxon>Bacillati</taxon>
        <taxon>Actinomycetota</taxon>
        <taxon>Coriobacteriia</taxon>
        <taxon>Eggerthellales</taxon>
        <taxon>Eggerthellaceae</taxon>
        <taxon>Cryptobacterium</taxon>
    </lineage>
</organism>
<name>C7ML60_CRYCD</name>
<keyword evidence="3 5" id="KW-1133">Transmembrane helix</keyword>
<feature type="transmembrane region" description="Helical" evidence="5">
    <location>
        <begin position="251"/>
        <end position="272"/>
    </location>
</feature>
<evidence type="ECO:0000256" key="3">
    <source>
        <dbReference type="ARBA" id="ARBA00022989"/>
    </source>
</evidence>
<protein>
    <submittedName>
        <fullName evidence="6">Chloride channel protein EriC</fullName>
    </submittedName>
</protein>
<evidence type="ECO:0000256" key="5">
    <source>
        <dbReference type="SAM" id="Phobius"/>
    </source>
</evidence>
<feature type="transmembrane region" description="Helical" evidence="5">
    <location>
        <begin position="210"/>
        <end position="239"/>
    </location>
</feature>
<dbReference type="EMBL" id="CP001682">
    <property type="protein sequence ID" value="ACU95007.1"/>
    <property type="molecule type" value="Genomic_DNA"/>
</dbReference>
<evidence type="ECO:0000256" key="1">
    <source>
        <dbReference type="ARBA" id="ARBA00004141"/>
    </source>
</evidence>
<dbReference type="Pfam" id="PF00654">
    <property type="entry name" value="Voltage_CLC"/>
    <property type="match status" value="1"/>
</dbReference>
<dbReference type="GO" id="GO:0016020">
    <property type="term" value="C:membrane"/>
    <property type="evidence" value="ECO:0007669"/>
    <property type="project" value="UniProtKB-SubCell"/>
</dbReference>
<feature type="transmembrane region" description="Helical" evidence="5">
    <location>
        <begin position="46"/>
        <end position="63"/>
    </location>
</feature>
<dbReference type="eggNOG" id="COG0038">
    <property type="taxonomic scope" value="Bacteria"/>
</dbReference>
<dbReference type="SUPFAM" id="SSF81340">
    <property type="entry name" value="Clc chloride channel"/>
    <property type="match status" value="1"/>
</dbReference>